<sequence length="153" mass="16496">MMLACRLRIDVRHVSLPGVVADFIEALAGEAGLTSRQAYWLRLAADEITTNIAHHGYRGEGGVVDLSGEIEPDRLRVSIEDDAPPFDPGCYDPAPRLAVPPAQRDEGGYGLLLAMGKVDEFHYEYVGGRNRNTLIMRLLGGANADGPGGHRTG</sequence>
<keyword evidence="1" id="KW-0723">Serine/threonine-protein kinase</keyword>
<evidence type="ECO:0000256" key="1">
    <source>
        <dbReference type="ARBA" id="ARBA00022527"/>
    </source>
</evidence>
<proteinExistence type="predicted"/>
<accession>A0A5C4W9W5</accession>
<dbReference type="OrthoDB" id="9792240at2"/>
<dbReference type="GO" id="GO:0004674">
    <property type="term" value="F:protein serine/threonine kinase activity"/>
    <property type="evidence" value="ECO:0007669"/>
    <property type="project" value="UniProtKB-KW"/>
</dbReference>
<comment type="caution">
    <text evidence="3">The sequence shown here is derived from an EMBL/GenBank/DDBJ whole genome shotgun (WGS) entry which is preliminary data.</text>
</comment>
<evidence type="ECO:0000259" key="2">
    <source>
        <dbReference type="Pfam" id="PF13581"/>
    </source>
</evidence>
<dbReference type="Pfam" id="PF13581">
    <property type="entry name" value="HATPase_c_2"/>
    <property type="match status" value="1"/>
</dbReference>
<feature type="domain" description="Histidine kinase/HSP90-like ATPase" evidence="2">
    <location>
        <begin position="20"/>
        <end position="137"/>
    </location>
</feature>
<dbReference type="PANTHER" id="PTHR35526">
    <property type="entry name" value="ANTI-SIGMA-F FACTOR RSBW-RELATED"/>
    <property type="match status" value="1"/>
</dbReference>
<dbReference type="GO" id="GO:0005524">
    <property type="term" value="F:ATP binding"/>
    <property type="evidence" value="ECO:0007669"/>
    <property type="project" value="UniProtKB-KW"/>
</dbReference>
<dbReference type="PANTHER" id="PTHR35526:SF6">
    <property type="entry name" value="SLR1861 PROTEIN"/>
    <property type="match status" value="1"/>
</dbReference>
<name>A0A5C4W9W5_9ACTN</name>
<dbReference type="CDD" id="cd16936">
    <property type="entry name" value="HATPase_RsbW-like"/>
    <property type="match status" value="1"/>
</dbReference>
<accession>A0A5P9YNM4</accession>
<keyword evidence="3" id="KW-0547">Nucleotide-binding</keyword>
<keyword evidence="1" id="KW-0418">Kinase</keyword>
<dbReference type="SUPFAM" id="SSF55874">
    <property type="entry name" value="ATPase domain of HSP90 chaperone/DNA topoisomerase II/histidine kinase"/>
    <property type="match status" value="1"/>
</dbReference>
<keyword evidence="4" id="KW-1185">Reference proteome</keyword>
<evidence type="ECO:0000313" key="3">
    <source>
        <dbReference type="EMBL" id="KAB8192729.1"/>
    </source>
</evidence>
<dbReference type="AlphaFoldDB" id="A0A5C4W9W5"/>
<protein>
    <submittedName>
        <fullName evidence="3">ATP-binding protein</fullName>
    </submittedName>
</protein>
<dbReference type="InterPro" id="IPR036890">
    <property type="entry name" value="HATPase_C_sf"/>
</dbReference>
<dbReference type="InterPro" id="IPR050267">
    <property type="entry name" value="Anti-sigma-factor_SerPK"/>
</dbReference>
<organism evidence="3 4">
    <name type="scientific">Nonomuraea phyllanthi</name>
    <dbReference type="NCBI Taxonomy" id="2219224"/>
    <lineage>
        <taxon>Bacteria</taxon>
        <taxon>Bacillati</taxon>
        <taxon>Actinomycetota</taxon>
        <taxon>Actinomycetes</taxon>
        <taxon>Streptosporangiales</taxon>
        <taxon>Streptosporangiaceae</taxon>
        <taxon>Nonomuraea</taxon>
    </lineage>
</organism>
<keyword evidence="1" id="KW-0808">Transferase</keyword>
<gene>
    <name evidence="3" type="ORF">FH608_024955</name>
</gene>
<dbReference type="Proteomes" id="UP000312512">
    <property type="component" value="Unassembled WGS sequence"/>
</dbReference>
<dbReference type="InterPro" id="IPR003594">
    <property type="entry name" value="HATPase_dom"/>
</dbReference>
<evidence type="ECO:0000313" key="4">
    <source>
        <dbReference type="Proteomes" id="UP000312512"/>
    </source>
</evidence>
<dbReference type="EMBL" id="VDLX02000009">
    <property type="protein sequence ID" value="KAB8192729.1"/>
    <property type="molecule type" value="Genomic_DNA"/>
</dbReference>
<keyword evidence="3" id="KW-0067">ATP-binding</keyword>
<reference evidence="3 4" key="1">
    <citation type="submission" date="2019-10" db="EMBL/GenBank/DDBJ databases">
        <title>Nonomuraea sp. nov., isolated from Phyllanthus amarus.</title>
        <authorList>
            <person name="Klykleung N."/>
            <person name="Tanasupawat S."/>
        </authorList>
    </citation>
    <scope>NUCLEOTIDE SEQUENCE [LARGE SCALE GENOMIC DNA]</scope>
    <source>
        <strain evidence="3 4">PA1-10</strain>
    </source>
</reference>
<dbReference type="Gene3D" id="3.30.565.10">
    <property type="entry name" value="Histidine kinase-like ATPase, C-terminal domain"/>
    <property type="match status" value="1"/>
</dbReference>